<feature type="region of interest" description="Disordered" evidence="1">
    <location>
        <begin position="370"/>
        <end position="403"/>
    </location>
</feature>
<dbReference type="EMBL" id="CP138581">
    <property type="protein sequence ID" value="WPG98246.1"/>
    <property type="molecule type" value="Genomic_DNA"/>
</dbReference>
<feature type="compositionally biased region" description="Basic and acidic residues" evidence="1">
    <location>
        <begin position="661"/>
        <end position="671"/>
    </location>
</feature>
<dbReference type="AlphaFoldDB" id="A0AAQ3M4C0"/>
<evidence type="ECO:0000313" key="2">
    <source>
        <dbReference type="EMBL" id="WPG98246.1"/>
    </source>
</evidence>
<feature type="compositionally biased region" description="Acidic residues" evidence="1">
    <location>
        <begin position="619"/>
        <end position="628"/>
    </location>
</feature>
<dbReference type="GO" id="GO:0005737">
    <property type="term" value="C:cytoplasm"/>
    <property type="evidence" value="ECO:0007669"/>
    <property type="project" value="TreeGrafter"/>
</dbReference>
<feature type="region of interest" description="Disordered" evidence="1">
    <location>
        <begin position="480"/>
        <end position="505"/>
    </location>
</feature>
<feature type="compositionally biased region" description="Polar residues" evidence="1">
    <location>
        <begin position="642"/>
        <end position="660"/>
    </location>
</feature>
<protein>
    <submittedName>
        <fullName evidence="2">Ran-binding-domain-containing protein</fullName>
    </submittedName>
</protein>
<feature type="region of interest" description="Disordered" evidence="1">
    <location>
        <begin position="615"/>
        <end position="671"/>
    </location>
</feature>
<feature type="compositionally biased region" description="Basic and acidic residues" evidence="1">
    <location>
        <begin position="374"/>
        <end position="388"/>
    </location>
</feature>
<dbReference type="Proteomes" id="UP001303373">
    <property type="component" value="Chromosome 2"/>
</dbReference>
<dbReference type="GO" id="GO:0005634">
    <property type="term" value="C:nucleus"/>
    <property type="evidence" value="ECO:0007669"/>
    <property type="project" value="TreeGrafter"/>
</dbReference>
<dbReference type="GO" id="GO:0030695">
    <property type="term" value="F:GTPase regulator activity"/>
    <property type="evidence" value="ECO:0007669"/>
    <property type="project" value="TreeGrafter"/>
</dbReference>
<dbReference type="PANTHER" id="PTHR31010:SF2">
    <property type="entry name" value="RAN-SPECIFIC GTPASE-ACTIVATING PROTEIN 30"/>
    <property type="match status" value="1"/>
</dbReference>
<proteinExistence type="predicted"/>
<gene>
    <name evidence="2" type="ORF">R9X50_00103400</name>
</gene>
<keyword evidence="3" id="KW-1185">Reference proteome</keyword>
<dbReference type="PANTHER" id="PTHR31010">
    <property type="entry name" value="RAN-SPECIFIC GTPASE-ACTIVATING PROTEIN 30-RELATED"/>
    <property type="match status" value="1"/>
</dbReference>
<organism evidence="2 3">
    <name type="scientific">Acrodontium crateriforme</name>
    <dbReference type="NCBI Taxonomy" id="150365"/>
    <lineage>
        <taxon>Eukaryota</taxon>
        <taxon>Fungi</taxon>
        <taxon>Dikarya</taxon>
        <taxon>Ascomycota</taxon>
        <taxon>Pezizomycotina</taxon>
        <taxon>Dothideomycetes</taxon>
        <taxon>Dothideomycetidae</taxon>
        <taxon>Mycosphaerellales</taxon>
        <taxon>Teratosphaeriaceae</taxon>
        <taxon>Acrodontium</taxon>
    </lineage>
</organism>
<evidence type="ECO:0000313" key="3">
    <source>
        <dbReference type="Proteomes" id="UP001303373"/>
    </source>
</evidence>
<reference evidence="2 3" key="1">
    <citation type="submission" date="2023-11" db="EMBL/GenBank/DDBJ databases">
        <title>An acidophilic fungus is an integral part of prey digestion in a carnivorous sundew plant.</title>
        <authorList>
            <person name="Tsai I.J."/>
        </authorList>
    </citation>
    <scope>NUCLEOTIDE SEQUENCE [LARGE SCALE GENOMIC DNA]</scope>
    <source>
        <strain evidence="2">169a</strain>
    </source>
</reference>
<accession>A0AAQ3M4C0</accession>
<dbReference type="Pfam" id="PF05508">
    <property type="entry name" value="Ran-binding"/>
    <property type="match status" value="1"/>
</dbReference>
<sequence>MQALLASVTGHAMNYAIRSGINITATYAASQAARLLKEAPRGVEREELLQLQRRLESKIRIVSPAIDMIELISARGNTTLDSAVNLSKEIRYEIQKLGARLSNAANVQHAREVESKTAKSKEESEHELKSIITSIKALLNRIEDAVPLINLAITTSGVSLSTKLSGAISPSRLLQASTFVTTADSQYLSSPGKCRRQQVGPTYTLSMYMLFAGHARQLSTENGVRDTTWKEVLHKARVKLVRLPLDELYHLPGENHLPTSLTQSTIPAEVTTSEFAYQLLIIEDLDDGRFHNYDEIEDHPEKFDDVLQAGIRDVVPIHEISKVFYADTGKILNIDGESGNSPVLLLKRDVHAEPPRRMIHRSQINNYFDDSMVSEERSEIDDQTRRESLPNSPADDVHSQRRLPADLDPEWMAFEVFTEEAESDSDIDDNFRDKECKRDDCLGADFTSAWSKMRLSSASPSSSPQTGQSDVQRHGFLSTSISTNDDQHQSSVTPERPISTLQQSPNQCTALPVKTSISLLEMLLKLTALQQFRQESHLAIEDELLNFFLENSATAGAGPDKDYRQRLRHNAIHRVGFDPYDESPIKRRTEEYIEHARGKASPQPPFNPNLCEVQPYNHEDDDFDDEPDAQSTPSFPCDVRFAQSTREVSKSRTLAPNSTLNKDHNSTEDDCKRDDLFSVDTPCPVLPRLAEKLLPRDFSKTTNGELSKSPLRKEWCKDGLAD</sequence>
<dbReference type="InterPro" id="IPR008812">
    <property type="entry name" value="Ran_GTP-bd-rel"/>
</dbReference>
<name>A0AAQ3M4C0_9PEZI</name>
<evidence type="ECO:0000256" key="1">
    <source>
        <dbReference type="SAM" id="MobiDB-lite"/>
    </source>
</evidence>